<accession>A0A6C0KDD9</accession>
<evidence type="ECO:0000313" key="1">
    <source>
        <dbReference type="EMBL" id="QHU15679.1"/>
    </source>
</evidence>
<name>A0A6C0KDD9_9ZZZZ</name>
<dbReference type="AlphaFoldDB" id="A0A6C0KDD9"/>
<protein>
    <submittedName>
        <fullName evidence="1">Uncharacterized protein</fullName>
    </submittedName>
</protein>
<proteinExistence type="predicted"/>
<reference evidence="1" key="1">
    <citation type="journal article" date="2020" name="Nature">
        <title>Giant virus diversity and host interactions through global metagenomics.</title>
        <authorList>
            <person name="Schulz F."/>
            <person name="Roux S."/>
            <person name="Paez-Espino D."/>
            <person name="Jungbluth S."/>
            <person name="Walsh D.A."/>
            <person name="Denef V.J."/>
            <person name="McMahon K.D."/>
            <person name="Konstantinidis K.T."/>
            <person name="Eloe-Fadrosh E.A."/>
            <person name="Kyrpides N.C."/>
            <person name="Woyke T."/>
        </authorList>
    </citation>
    <scope>NUCLEOTIDE SEQUENCE</scope>
    <source>
        <strain evidence="1">GVMAG-S-3300010158-109</strain>
    </source>
</reference>
<organism evidence="1">
    <name type="scientific">viral metagenome</name>
    <dbReference type="NCBI Taxonomy" id="1070528"/>
    <lineage>
        <taxon>unclassified sequences</taxon>
        <taxon>metagenomes</taxon>
        <taxon>organismal metagenomes</taxon>
    </lineage>
</organism>
<dbReference type="EMBL" id="MN740867">
    <property type="protein sequence ID" value="QHU15679.1"/>
    <property type="molecule type" value="Genomic_DNA"/>
</dbReference>
<sequence>MLIEYDEMKDVKQLERDWEAAANTFGNVCKEGQTILIGWKRKNEDRITIYTLEREQGKLEKYIRVWDDDKYPNRWDYIYYP</sequence>